<dbReference type="SUPFAM" id="SSF51735">
    <property type="entry name" value="NAD(P)-binding Rossmann-fold domains"/>
    <property type="match status" value="1"/>
</dbReference>
<dbReference type="AlphaFoldDB" id="A0ABD6AY08"/>
<sequence length="327" mass="35488">MITMSNNIRVGVIGVGYMGWNHAKLYKQLRGVDLVGVSDRDQRRAVETASEFDTESMPTAELLSEVDAVSIAVPTEYHGDIIEDSLNAGVHVLVEKPFVSNTARGRALIERSEEEGLVLQVGHVERFNAAVQTLVDIVSHLDIVALSTRRVGPAVDRELSDSVALDLMIHDIDIVLSILDEPLEELTSVSSIGGEHATAAMRFGDGVVVDMTASRITQREVRKIEVVTKSGCVIADCLNQTVEFHKAAPSLATSLNGHQLYECDGVIEHPRVTQTNPLLEELNSFVGSITDGTPPVVSGRDGLRAVEIAQHIESAAHSNEQYKPLLQ</sequence>
<dbReference type="Proteomes" id="UP001597187">
    <property type="component" value="Unassembled WGS sequence"/>
</dbReference>
<evidence type="ECO:0000313" key="4">
    <source>
        <dbReference type="Proteomes" id="UP001597187"/>
    </source>
</evidence>
<dbReference type="RefSeq" id="WP_250874250.1">
    <property type="nucleotide sequence ID" value="NZ_JALXFV010000007.1"/>
</dbReference>
<feature type="domain" description="GFO/IDH/MocA-like oxidoreductase" evidence="2">
    <location>
        <begin position="155"/>
        <end position="231"/>
    </location>
</feature>
<comment type="caution">
    <text evidence="3">The sequence shown here is derived from an EMBL/GenBank/DDBJ whole genome shotgun (WGS) entry which is preliminary data.</text>
</comment>
<evidence type="ECO:0000259" key="2">
    <source>
        <dbReference type="Pfam" id="PF22725"/>
    </source>
</evidence>
<keyword evidence="4" id="KW-1185">Reference proteome</keyword>
<reference evidence="3 4" key="1">
    <citation type="journal article" date="2019" name="Int. J. Syst. Evol. Microbiol.">
        <title>The Global Catalogue of Microorganisms (GCM) 10K type strain sequencing project: providing services to taxonomists for standard genome sequencing and annotation.</title>
        <authorList>
            <consortium name="The Broad Institute Genomics Platform"/>
            <consortium name="The Broad Institute Genome Sequencing Center for Infectious Disease"/>
            <person name="Wu L."/>
            <person name="Ma J."/>
        </authorList>
    </citation>
    <scope>NUCLEOTIDE SEQUENCE [LARGE SCALE GENOMIC DNA]</scope>
    <source>
        <strain evidence="3 4">CGMCC 1.12563</strain>
    </source>
</reference>
<feature type="domain" description="Gfo/Idh/MocA-like oxidoreductase N-terminal" evidence="1">
    <location>
        <begin position="8"/>
        <end position="123"/>
    </location>
</feature>
<evidence type="ECO:0000259" key="1">
    <source>
        <dbReference type="Pfam" id="PF01408"/>
    </source>
</evidence>
<name>A0ABD6AY08_9EURY</name>
<dbReference type="InterPro" id="IPR000683">
    <property type="entry name" value="Gfo/Idh/MocA-like_OxRdtase_N"/>
</dbReference>
<dbReference type="Gene3D" id="3.40.50.720">
    <property type="entry name" value="NAD(P)-binding Rossmann-like Domain"/>
    <property type="match status" value="1"/>
</dbReference>
<dbReference type="InterPro" id="IPR036291">
    <property type="entry name" value="NAD(P)-bd_dom_sf"/>
</dbReference>
<dbReference type="SUPFAM" id="SSF55347">
    <property type="entry name" value="Glyceraldehyde-3-phosphate dehydrogenase-like, C-terminal domain"/>
    <property type="match status" value="1"/>
</dbReference>
<dbReference type="EMBL" id="JBHUDC010000007">
    <property type="protein sequence ID" value="MFD1514276.1"/>
    <property type="molecule type" value="Genomic_DNA"/>
</dbReference>
<dbReference type="PANTHER" id="PTHR43377:SF1">
    <property type="entry name" value="BILIVERDIN REDUCTASE A"/>
    <property type="match status" value="1"/>
</dbReference>
<protein>
    <submittedName>
        <fullName evidence="3">Gfo/Idh/MocA family oxidoreductase</fullName>
    </submittedName>
</protein>
<proteinExistence type="predicted"/>
<dbReference type="InterPro" id="IPR055170">
    <property type="entry name" value="GFO_IDH_MocA-like_dom"/>
</dbReference>
<gene>
    <name evidence="3" type="ORF">ACFSBT_13420</name>
</gene>
<dbReference type="Gene3D" id="3.30.360.10">
    <property type="entry name" value="Dihydrodipicolinate Reductase, domain 2"/>
    <property type="match status" value="1"/>
</dbReference>
<accession>A0ABD6AY08</accession>
<dbReference type="InterPro" id="IPR051450">
    <property type="entry name" value="Gfo/Idh/MocA_Oxidoreductases"/>
</dbReference>
<dbReference type="Pfam" id="PF01408">
    <property type="entry name" value="GFO_IDH_MocA"/>
    <property type="match status" value="1"/>
</dbReference>
<dbReference type="PANTHER" id="PTHR43377">
    <property type="entry name" value="BILIVERDIN REDUCTASE A"/>
    <property type="match status" value="1"/>
</dbReference>
<organism evidence="3 4">
    <name type="scientific">Halomarina rubra</name>
    <dbReference type="NCBI Taxonomy" id="2071873"/>
    <lineage>
        <taxon>Archaea</taxon>
        <taxon>Methanobacteriati</taxon>
        <taxon>Methanobacteriota</taxon>
        <taxon>Stenosarchaea group</taxon>
        <taxon>Halobacteria</taxon>
        <taxon>Halobacteriales</taxon>
        <taxon>Natronomonadaceae</taxon>
        <taxon>Halomarina</taxon>
    </lineage>
</organism>
<evidence type="ECO:0000313" key="3">
    <source>
        <dbReference type="EMBL" id="MFD1514276.1"/>
    </source>
</evidence>
<dbReference type="Pfam" id="PF22725">
    <property type="entry name" value="GFO_IDH_MocA_C3"/>
    <property type="match status" value="1"/>
</dbReference>